<protein>
    <submittedName>
        <fullName evidence="1">Uncharacterized protein</fullName>
    </submittedName>
</protein>
<keyword evidence="2" id="KW-1185">Reference proteome</keyword>
<evidence type="ECO:0000313" key="1">
    <source>
        <dbReference type="EMBL" id="KAI7997857.1"/>
    </source>
</evidence>
<accession>A0ACC0G9P2</accession>
<sequence length="218" mass="23885">MGVVYLDTILVPLSLFLTIVYHALVWHNFKNKPFLTTFGLHAQRRREWLQDTQQGDDKMGMLAVQSLRNTLMATILTSTVSILLTLSLAALTNSTYTATHLFTNSIFGSQSSKILAVKYGSASVFSSVSFLCSSIALGCLVDSSFLINNESGDRFSSQGKTERMVERGFVLAVVGNRVLCITFSLLLWLFGPVPVVVGSVGLVWGLYELDFAGKLSKV</sequence>
<dbReference type="EMBL" id="CM045767">
    <property type="protein sequence ID" value="KAI7997857.1"/>
    <property type="molecule type" value="Genomic_DNA"/>
</dbReference>
<dbReference type="Proteomes" id="UP001060215">
    <property type="component" value="Chromosome 10"/>
</dbReference>
<proteinExistence type="predicted"/>
<reference evidence="1 2" key="1">
    <citation type="journal article" date="2022" name="Plant J.">
        <title>Chromosome-level genome of Camellia lanceoleosa provides a valuable resource for understanding genome evolution and self-incompatibility.</title>
        <authorList>
            <person name="Gong W."/>
            <person name="Xiao S."/>
            <person name="Wang L."/>
            <person name="Liao Z."/>
            <person name="Chang Y."/>
            <person name="Mo W."/>
            <person name="Hu G."/>
            <person name="Li W."/>
            <person name="Zhao G."/>
            <person name="Zhu H."/>
            <person name="Hu X."/>
            <person name="Ji K."/>
            <person name="Xiang X."/>
            <person name="Song Q."/>
            <person name="Yuan D."/>
            <person name="Jin S."/>
            <person name="Zhang L."/>
        </authorList>
    </citation>
    <scope>NUCLEOTIDE SEQUENCE [LARGE SCALE GENOMIC DNA]</scope>
    <source>
        <strain evidence="1">SQ_2022a</strain>
    </source>
</reference>
<comment type="caution">
    <text evidence="1">The sequence shown here is derived from an EMBL/GenBank/DDBJ whole genome shotgun (WGS) entry which is preliminary data.</text>
</comment>
<gene>
    <name evidence="1" type="ORF">LOK49_LG10G02430</name>
</gene>
<evidence type="ECO:0000313" key="2">
    <source>
        <dbReference type="Proteomes" id="UP001060215"/>
    </source>
</evidence>
<organism evidence="1 2">
    <name type="scientific">Camellia lanceoleosa</name>
    <dbReference type="NCBI Taxonomy" id="1840588"/>
    <lineage>
        <taxon>Eukaryota</taxon>
        <taxon>Viridiplantae</taxon>
        <taxon>Streptophyta</taxon>
        <taxon>Embryophyta</taxon>
        <taxon>Tracheophyta</taxon>
        <taxon>Spermatophyta</taxon>
        <taxon>Magnoliopsida</taxon>
        <taxon>eudicotyledons</taxon>
        <taxon>Gunneridae</taxon>
        <taxon>Pentapetalae</taxon>
        <taxon>asterids</taxon>
        <taxon>Ericales</taxon>
        <taxon>Theaceae</taxon>
        <taxon>Camellia</taxon>
    </lineage>
</organism>
<name>A0ACC0G9P2_9ERIC</name>